<keyword evidence="5" id="KW-1185">Reference proteome</keyword>
<evidence type="ECO:0000259" key="3">
    <source>
        <dbReference type="SMART" id="SM00642"/>
    </source>
</evidence>
<dbReference type="PANTHER" id="PTHR10357:SF210">
    <property type="entry name" value="MALTODEXTRIN GLUCOSIDASE"/>
    <property type="match status" value="1"/>
</dbReference>
<dbReference type="SMART" id="SM00642">
    <property type="entry name" value="Aamy"/>
    <property type="match status" value="1"/>
</dbReference>
<accession>A0A1D3TRM1</accession>
<dbReference type="PANTHER" id="PTHR10357">
    <property type="entry name" value="ALPHA-AMYLASE FAMILY MEMBER"/>
    <property type="match status" value="1"/>
</dbReference>
<dbReference type="InterPro" id="IPR013780">
    <property type="entry name" value="Glyco_hydro_b"/>
</dbReference>
<dbReference type="RefSeq" id="WP_091231540.1">
    <property type="nucleotide sequence ID" value="NZ_FMKA01000004.1"/>
</dbReference>
<gene>
    <name evidence="4" type="ORF">SAMN05421730_1004144</name>
</gene>
<dbReference type="SUPFAM" id="SSF51011">
    <property type="entry name" value="Glycosyl hydrolase domain"/>
    <property type="match status" value="1"/>
</dbReference>
<dbReference type="InterPro" id="IPR017853">
    <property type="entry name" value="GH"/>
</dbReference>
<evidence type="ECO:0000256" key="1">
    <source>
        <dbReference type="ARBA" id="ARBA00022801"/>
    </source>
</evidence>
<name>A0A1D3TRM1_9FIRM</name>
<dbReference type="SUPFAM" id="SSF51445">
    <property type="entry name" value="(Trans)glycosidases"/>
    <property type="match status" value="1"/>
</dbReference>
<keyword evidence="1" id="KW-0378">Hydrolase</keyword>
<dbReference type="Pfam" id="PF00128">
    <property type="entry name" value="Alpha-amylase"/>
    <property type="match status" value="1"/>
</dbReference>
<dbReference type="EMBL" id="FMKA01000004">
    <property type="protein sequence ID" value="SCP96379.1"/>
    <property type="molecule type" value="Genomic_DNA"/>
</dbReference>
<feature type="domain" description="Glycosyl hydrolase family 13 catalytic" evidence="3">
    <location>
        <begin position="8"/>
        <end position="363"/>
    </location>
</feature>
<sequence length="450" mass="52125">MSRWYENTVFYHMYPLGMVGAEKINSASVESHGFSGLERWIPHIKELGCGAVYIGPLFQSMSHGYDTKDYSHVDYRLGSDEGFKSFIEECHKSGIKVVVDGVFNHTGREFPAFQDIRKNRENSRYRDWYQNVDFYGNTHFNDGFSYGAWRNYYELPALNLRNQEVREYLYDIIRGWIRNFNIDGIRFDCADCLDFEFIKETRRITSQEKQDFWLMGEVIHGDYSRWANGEMMHSVTNYELYKGLYSGHNDFNYFEIAHTVKRQSDENGGIYRNISLYNFVDNHDVDRIASILNEKRHILPVYILLYMLPGVPSIYYGGEWRIEGRKINGSDDGLRPALDLEEMTIAFGRDDFLETIKRLGKIRKENPVFAEGNYKELCLTNRQYAFARISADAAAVVAVNNDTNRSHMRIPVPVACTEAAELLSGKTVKPESGFLEVELEASSGMIFKLL</sequence>
<dbReference type="GO" id="GO:0016798">
    <property type="term" value="F:hydrolase activity, acting on glycosyl bonds"/>
    <property type="evidence" value="ECO:0007669"/>
    <property type="project" value="UniProtKB-KW"/>
</dbReference>
<dbReference type="OrthoDB" id="9805159at2"/>
<dbReference type="AlphaFoldDB" id="A0A1D3TRM1"/>
<evidence type="ECO:0000313" key="4">
    <source>
        <dbReference type="EMBL" id="SCP96379.1"/>
    </source>
</evidence>
<dbReference type="Proteomes" id="UP000199315">
    <property type="component" value="Unassembled WGS sequence"/>
</dbReference>
<dbReference type="GO" id="GO:0005975">
    <property type="term" value="P:carbohydrate metabolic process"/>
    <property type="evidence" value="ECO:0007669"/>
    <property type="project" value="InterPro"/>
</dbReference>
<evidence type="ECO:0000256" key="2">
    <source>
        <dbReference type="ARBA" id="ARBA00023295"/>
    </source>
</evidence>
<evidence type="ECO:0000313" key="5">
    <source>
        <dbReference type="Proteomes" id="UP000199315"/>
    </source>
</evidence>
<dbReference type="CDD" id="cd11353">
    <property type="entry name" value="AmyAc_euk_bac_CMD_like"/>
    <property type="match status" value="1"/>
</dbReference>
<dbReference type="Gene3D" id="2.60.40.1180">
    <property type="entry name" value="Golgi alpha-mannosidase II"/>
    <property type="match status" value="1"/>
</dbReference>
<proteinExistence type="predicted"/>
<dbReference type="InterPro" id="IPR006047">
    <property type="entry name" value="GH13_cat_dom"/>
</dbReference>
<dbReference type="Gene3D" id="3.20.20.80">
    <property type="entry name" value="Glycosidases"/>
    <property type="match status" value="1"/>
</dbReference>
<dbReference type="STRING" id="1619234.SAMN05421730_1004144"/>
<protein>
    <submittedName>
        <fullName evidence="4">Glycosidase</fullName>
    </submittedName>
</protein>
<reference evidence="4 5" key="1">
    <citation type="submission" date="2016-09" db="EMBL/GenBank/DDBJ databases">
        <authorList>
            <person name="Capua I."/>
            <person name="De Benedictis P."/>
            <person name="Joannis T."/>
            <person name="Lombin L.H."/>
            <person name="Cattoli G."/>
        </authorList>
    </citation>
    <scope>NUCLEOTIDE SEQUENCE [LARGE SCALE GENOMIC DNA]</scope>
    <source>
        <strain evidence="4 5">GluBS11</strain>
    </source>
</reference>
<organism evidence="4 5">
    <name type="scientific">Anaerobium acetethylicum</name>
    <dbReference type="NCBI Taxonomy" id="1619234"/>
    <lineage>
        <taxon>Bacteria</taxon>
        <taxon>Bacillati</taxon>
        <taxon>Bacillota</taxon>
        <taxon>Clostridia</taxon>
        <taxon>Lachnospirales</taxon>
        <taxon>Lachnospiraceae</taxon>
        <taxon>Anaerobium</taxon>
    </lineage>
</organism>
<keyword evidence="2 4" id="KW-0326">Glycosidase</keyword>